<evidence type="ECO:0000313" key="1">
    <source>
        <dbReference type="EMBL" id="ETJ40139.1"/>
    </source>
</evidence>
<gene>
    <name evidence="1" type="ORF">Q604_UNBC05957G0001</name>
</gene>
<comment type="caution">
    <text evidence="1">The sequence shown here is derived from an EMBL/GenBank/DDBJ whole genome shotgun (WGS) entry which is preliminary data.</text>
</comment>
<organism evidence="1">
    <name type="scientific">human gut metagenome</name>
    <dbReference type="NCBI Taxonomy" id="408170"/>
    <lineage>
        <taxon>unclassified sequences</taxon>
        <taxon>metagenomes</taxon>
        <taxon>organismal metagenomes</taxon>
    </lineage>
</organism>
<accession>W1YG37</accession>
<sequence length="27" mass="3175">MLPVRVHVFTCRILNQEFIILFDVVGD</sequence>
<reference evidence="1" key="1">
    <citation type="submission" date="2013-12" db="EMBL/GenBank/DDBJ databases">
        <title>A Varibaculum cambriense genome reconstructed from a premature infant gut community with otherwise low bacterial novelty that shifts toward anaerobic metabolism during the third week of life.</title>
        <authorList>
            <person name="Brown C.T."/>
            <person name="Sharon I."/>
            <person name="Thomas B.C."/>
            <person name="Castelle C.J."/>
            <person name="Morowitz M.J."/>
            <person name="Banfield J.F."/>
        </authorList>
    </citation>
    <scope>NUCLEOTIDE SEQUENCE</scope>
</reference>
<protein>
    <submittedName>
        <fullName evidence="1">Uncharacterized protein</fullName>
    </submittedName>
</protein>
<name>W1YG37_9ZZZZ</name>
<proteinExistence type="predicted"/>
<feature type="non-terminal residue" evidence="1">
    <location>
        <position position="27"/>
    </location>
</feature>
<dbReference type="AlphaFoldDB" id="W1YG37"/>
<dbReference type="EMBL" id="AZMM01005957">
    <property type="protein sequence ID" value="ETJ40139.1"/>
    <property type="molecule type" value="Genomic_DNA"/>
</dbReference>